<keyword evidence="2" id="KW-0012">Acyltransferase</keyword>
<reference evidence="2" key="1">
    <citation type="submission" date="2023-04" db="EMBL/GenBank/DDBJ databases">
        <title>Comparative genomic analysis of Cohnella hashimotonis sp. nov., isolated from the International Space Station.</title>
        <authorList>
            <person name="Venkateswaran K."/>
            <person name="Simpson A."/>
        </authorList>
    </citation>
    <scope>NUCLEOTIDE SEQUENCE</scope>
    <source>
        <strain evidence="2">F6_2S_P_1</strain>
    </source>
</reference>
<keyword evidence="1" id="KW-0812">Transmembrane</keyword>
<keyword evidence="1" id="KW-0472">Membrane</keyword>
<feature type="transmembrane region" description="Helical" evidence="1">
    <location>
        <begin position="38"/>
        <end position="61"/>
    </location>
</feature>
<protein>
    <submittedName>
        <fullName evidence="2">Acyltransferase family protein</fullName>
    </submittedName>
</protein>
<proteinExistence type="predicted"/>
<keyword evidence="2" id="KW-0808">Transferase</keyword>
<evidence type="ECO:0000256" key="1">
    <source>
        <dbReference type="SAM" id="Phobius"/>
    </source>
</evidence>
<keyword evidence="1" id="KW-1133">Transmembrane helix</keyword>
<feature type="transmembrane region" description="Helical" evidence="1">
    <location>
        <begin position="227"/>
        <end position="246"/>
    </location>
</feature>
<feature type="transmembrane region" description="Helical" evidence="1">
    <location>
        <begin position="258"/>
        <end position="277"/>
    </location>
</feature>
<dbReference type="EMBL" id="JAGRPV010000001">
    <property type="protein sequence ID" value="MDI4643984.1"/>
    <property type="molecule type" value="Genomic_DNA"/>
</dbReference>
<sequence length="366" mass="39973">MRSYYPGITLFKVLGCILVVFSHELFLPIMSTMDNRQLSFAGLSFGTVVPGFYLIAGFLAYQGWMHAADAGAYVRKYVSRIAIVYGLLCLLNTGRQIAGAILHGDTSASGLLALGKRVALRIFVEGAYQQLWFIPPLIFGILVSYALVSGGRERQLIGLAALALAAAQCLAGTPSGPVRSAWPELFGSEGARMAAKALVNYGGFGLVFVGAGVLLARHEEAFKRLPVRPLLALTGLLAAAETAFLWRTADWSDDYRLAFSTLPASVLMFYGIVRIRWDAVRRHHRLLNRFSLVTFFGHTLLIKLDLLALGRTHANPGVLQEILISFLTLAQCAALTYAWMRLVKQRGERPSVPRLTEGQAEVSRAG</sequence>
<dbReference type="Proteomes" id="UP001161691">
    <property type="component" value="Unassembled WGS sequence"/>
</dbReference>
<feature type="transmembrane region" description="Helical" evidence="1">
    <location>
        <begin position="82"/>
        <end position="102"/>
    </location>
</feature>
<keyword evidence="3" id="KW-1185">Reference proteome</keyword>
<feature type="transmembrane region" description="Helical" evidence="1">
    <location>
        <begin position="155"/>
        <end position="173"/>
    </location>
</feature>
<evidence type="ECO:0000313" key="2">
    <source>
        <dbReference type="EMBL" id="MDI4643984.1"/>
    </source>
</evidence>
<feature type="transmembrane region" description="Helical" evidence="1">
    <location>
        <begin position="130"/>
        <end position="148"/>
    </location>
</feature>
<evidence type="ECO:0000313" key="3">
    <source>
        <dbReference type="Proteomes" id="UP001161691"/>
    </source>
</evidence>
<feature type="transmembrane region" description="Helical" evidence="1">
    <location>
        <begin position="193"/>
        <end position="215"/>
    </location>
</feature>
<dbReference type="GO" id="GO:0016746">
    <property type="term" value="F:acyltransferase activity"/>
    <property type="evidence" value="ECO:0007669"/>
    <property type="project" value="UniProtKB-KW"/>
</dbReference>
<accession>A0ABT6TAW7</accession>
<name>A0ABT6TAW7_9BACL</name>
<comment type="caution">
    <text evidence="2">The sequence shown here is derived from an EMBL/GenBank/DDBJ whole genome shotgun (WGS) entry which is preliminary data.</text>
</comment>
<dbReference type="RefSeq" id="WP_282907017.1">
    <property type="nucleotide sequence ID" value="NZ_JAGRPV010000001.1"/>
</dbReference>
<feature type="transmembrane region" description="Helical" evidence="1">
    <location>
        <begin position="289"/>
        <end position="310"/>
    </location>
</feature>
<organism evidence="2 3">
    <name type="scientific">Cohnella hashimotonis</name>
    <dbReference type="NCBI Taxonomy" id="2826895"/>
    <lineage>
        <taxon>Bacteria</taxon>
        <taxon>Bacillati</taxon>
        <taxon>Bacillota</taxon>
        <taxon>Bacilli</taxon>
        <taxon>Bacillales</taxon>
        <taxon>Paenibacillaceae</taxon>
        <taxon>Cohnella</taxon>
    </lineage>
</organism>
<feature type="transmembrane region" description="Helical" evidence="1">
    <location>
        <begin position="322"/>
        <end position="340"/>
    </location>
</feature>
<gene>
    <name evidence="2" type="ORF">KB449_03390</name>
</gene>